<keyword evidence="3" id="KW-1185">Reference proteome</keyword>
<dbReference type="EMBL" id="BNAQ01000002">
    <property type="protein sequence ID" value="GHH16571.1"/>
    <property type="molecule type" value="Genomic_DNA"/>
</dbReference>
<name>A0ABQ3LJC4_9SPHN</name>
<feature type="signal peptide" evidence="1">
    <location>
        <begin position="1"/>
        <end position="21"/>
    </location>
</feature>
<keyword evidence="1" id="KW-0732">Signal</keyword>
<protein>
    <recommendedName>
        <fullName evidence="4">Transporter</fullName>
    </recommendedName>
</protein>
<feature type="chain" id="PRO_5046494929" description="Transporter" evidence="1">
    <location>
        <begin position="22"/>
        <end position="320"/>
    </location>
</feature>
<proteinExistence type="predicted"/>
<accession>A0ABQ3LJC4</accession>
<evidence type="ECO:0000313" key="2">
    <source>
        <dbReference type="EMBL" id="GHH16571.1"/>
    </source>
</evidence>
<evidence type="ECO:0000256" key="1">
    <source>
        <dbReference type="SAM" id="SignalP"/>
    </source>
</evidence>
<evidence type="ECO:0008006" key="4">
    <source>
        <dbReference type="Google" id="ProtNLM"/>
    </source>
</evidence>
<dbReference type="RefSeq" id="WP_189676163.1">
    <property type="nucleotide sequence ID" value="NZ_BNAQ01000002.1"/>
</dbReference>
<reference evidence="3" key="1">
    <citation type="journal article" date="2019" name="Int. J. Syst. Evol. Microbiol.">
        <title>The Global Catalogue of Microorganisms (GCM) 10K type strain sequencing project: providing services to taxonomists for standard genome sequencing and annotation.</title>
        <authorList>
            <consortium name="The Broad Institute Genomics Platform"/>
            <consortium name="The Broad Institute Genome Sequencing Center for Infectious Disease"/>
            <person name="Wu L."/>
            <person name="Ma J."/>
        </authorList>
    </citation>
    <scope>NUCLEOTIDE SEQUENCE [LARGE SCALE GENOMIC DNA]</scope>
    <source>
        <strain evidence="3">CGMCC 1.8957</strain>
    </source>
</reference>
<comment type="caution">
    <text evidence="2">The sequence shown here is derived from an EMBL/GenBank/DDBJ whole genome shotgun (WGS) entry which is preliminary data.</text>
</comment>
<gene>
    <name evidence="2" type="ORF">GCM10008023_20720</name>
</gene>
<evidence type="ECO:0000313" key="3">
    <source>
        <dbReference type="Proteomes" id="UP000652430"/>
    </source>
</evidence>
<organism evidence="2 3">
    <name type="scientific">Sphingomonas glacialis</name>
    <dbReference type="NCBI Taxonomy" id="658225"/>
    <lineage>
        <taxon>Bacteria</taxon>
        <taxon>Pseudomonadati</taxon>
        <taxon>Pseudomonadota</taxon>
        <taxon>Alphaproteobacteria</taxon>
        <taxon>Sphingomonadales</taxon>
        <taxon>Sphingomonadaceae</taxon>
        <taxon>Sphingomonas</taxon>
    </lineage>
</organism>
<dbReference type="Proteomes" id="UP000652430">
    <property type="component" value="Unassembled WGS sequence"/>
</dbReference>
<sequence length="320" mass="33160">MKTVCAAIALCALGSPGATLAQDGDLAVRNQWFTGSLEASSPALSTAGTLAIEPYLIYKIDTGAYDDRGHRQSGGDGVQQLQSVTVVKYALTDRVSFQALPTVVRVTDGHDARGLGIADLPIELEYRLKDENGRSGSPSITASAGLVLPIGRYDHLTTVLDGLGTGALLAKQGIVVESLFDTTGGHPVRLRLFASMTEALASAGVRDLSVYGTTDGFVGHAMPGVSAQVGVAAGYALDQRWVVALDLVRSDAGGSRLTGVDAGGTVRRTTGRRASRTTLAPALEYNWSARAGLIAGVEVTVAGRNTPSYAAPQIAFAVAF</sequence>